<reference evidence="1" key="2">
    <citation type="submission" date="2020-11" db="EMBL/GenBank/DDBJ databases">
        <authorList>
            <consortium name="DOE Joint Genome Institute"/>
            <person name="Kuo A."/>
            <person name="Miyauchi S."/>
            <person name="Kiss E."/>
            <person name="Drula E."/>
            <person name="Kohler A."/>
            <person name="Sanchez-Garcia M."/>
            <person name="Andreopoulos B."/>
            <person name="Barry K.W."/>
            <person name="Bonito G."/>
            <person name="Buee M."/>
            <person name="Carver A."/>
            <person name="Chen C."/>
            <person name="Cichocki N."/>
            <person name="Clum A."/>
            <person name="Culley D."/>
            <person name="Crous P.W."/>
            <person name="Fauchery L."/>
            <person name="Girlanda M."/>
            <person name="Hayes R."/>
            <person name="Keri Z."/>
            <person name="Labutti K."/>
            <person name="Lipzen A."/>
            <person name="Lombard V."/>
            <person name="Magnuson J."/>
            <person name="Maillard F."/>
            <person name="Morin E."/>
            <person name="Murat C."/>
            <person name="Nolan M."/>
            <person name="Ohm R."/>
            <person name="Pangilinan J."/>
            <person name="Pereira M."/>
            <person name="Perotto S."/>
            <person name="Peter M."/>
            <person name="Riley R."/>
            <person name="Sitrit Y."/>
            <person name="Stielow B."/>
            <person name="Szollosi G."/>
            <person name="Zifcakova L."/>
            <person name="Stursova M."/>
            <person name="Spatafora J.W."/>
            <person name="Tedersoo L."/>
            <person name="Vaario L.-M."/>
            <person name="Yamada A."/>
            <person name="Yan M."/>
            <person name="Wang P."/>
            <person name="Xu J."/>
            <person name="Bruns T."/>
            <person name="Baldrian P."/>
            <person name="Vilgalys R."/>
            <person name="Henrissat B."/>
            <person name="Grigoriev I.V."/>
            <person name="Hibbett D."/>
            <person name="Nagy L.G."/>
            <person name="Martin F.M."/>
        </authorList>
    </citation>
    <scope>NUCLEOTIDE SEQUENCE</scope>
    <source>
        <strain evidence="1">UH-Tt-Lm1</strain>
    </source>
</reference>
<evidence type="ECO:0000313" key="1">
    <source>
        <dbReference type="EMBL" id="KAF9780573.1"/>
    </source>
</evidence>
<comment type="caution">
    <text evidence="1">The sequence shown here is derived from an EMBL/GenBank/DDBJ whole genome shotgun (WGS) entry which is preliminary data.</text>
</comment>
<dbReference type="EMBL" id="WIUZ02000016">
    <property type="protein sequence ID" value="KAF9780573.1"/>
    <property type="molecule type" value="Genomic_DNA"/>
</dbReference>
<dbReference type="Proteomes" id="UP000736335">
    <property type="component" value="Unassembled WGS sequence"/>
</dbReference>
<accession>A0A9P6L317</accession>
<name>A0A9P6L317_9AGAM</name>
<proteinExistence type="predicted"/>
<organism evidence="1 2">
    <name type="scientific">Thelephora terrestris</name>
    <dbReference type="NCBI Taxonomy" id="56493"/>
    <lineage>
        <taxon>Eukaryota</taxon>
        <taxon>Fungi</taxon>
        <taxon>Dikarya</taxon>
        <taxon>Basidiomycota</taxon>
        <taxon>Agaricomycotina</taxon>
        <taxon>Agaricomycetes</taxon>
        <taxon>Thelephorales</taxon>
        <taxon>Thelephoraceae</taxon>
        <taxon>Thelephora</taxon>
    </lineage>
</organism>
<dbReference type="AlphaFoldDB" id="A0A9P6L317"/>
<keyword evidence="2" id="KW-1185">Reference proteome</keyword>
<protein>
    <submittedName>
        <fullName evidence="1">Uncharacterized protein</fullName>
    </submittedName>
</protein>
<sequence>MKRCVGRIRHPFSSLLLCVGREPCYAGNVDHERLVIREGGNSDVDLSRRTLGVADIGTRRKANYVFLTVHSFLVKRHQSFASQVTPCASGYVRRTTGPRASSSEHLILAGFWPSLIINAWIISCEQLLAMLDTGLHEPKPFSET</sequence>
<gene>
    <name evidence="1" type="ORF">BJ322DRAFT_301400</name>
</gene>
<reference evidence="1" key="1">
    <citation type="journal article" date="2020" name="Nat. Commun.">
        <title>Large-scale genome sequencing of mycorrhizal fungi provides insights into the early evolution of symbiotic traits.</title>
        <authorList>
            <person name="Miyauchi S."/>
            <person name="Kiss E."/>
            <person name="Kuo A."/>
            <person name="Drula E."/>
            <person name="Kohler A."/>
            <person name="Sanchez-Garcia M."/>
            <person name="Morin E."/>
            <person name="Andreopoulos B."/>
            <person name="Barry K.W."/>
            <person name="Bonito G."/>
            <person name="Buee M."/>
            <person name="Carver A."/>
            <person name="Chen C."/>
            <person name="Cichocki N."/>
            <person name="Clum A."/>
            <person name="Culley D."/>
            <person name="Crous P.W."/>
            <person name="Fauchery L."/>
            <person name="Girlanda M."/>
            <person name="Hayes R.D."/>
            <person name="Keri Z."/>
            <person name="LaButti K."/>
            <person name="Lipzen A."/>
            <person name="Lombard V."/>
            <person name="Magnuson J."/>
            <person name="Maillard F."/>
            <person name="Murat C."/>
            <person name="Nolan M."/>
            <person name="Ohm R.A."/>
            <person name="Pangilinan J."/>
            <person name="Pereira M.F."/>
            <person name="Perotto S."/>
            <person name="Peter M."/>
            <person name="Pfister S."/>
            <person name="Riley R."/>
            <person name="Sitrit Y."/>
            <person name="Stielow J.B."/>
            <person name="Szollosi G."/>
            <person name="Zifcakova L."/>
            <person name="Stursova M."/>
            <person name="Spatafora J.W."/>
            <person name="Tedersoo L."/>
            <person name="Vaario L.M."/>
            <person name="Yamada A."/>
            <person name="Yan M."/>
            <person name="Wang P."/>
            <person name="Xu J."/>
            <person name="Bruns T."/>
            <person name="Baldrian P."/>
            <person name="Vilgalys R."/>
            <person name="Dunand C."/>
            <person name="Henrissat B."/>
            <person name="Grigoriev I.V."/>
            <person name="Hibbett D."/>
            <person name="Nagy L.G."/>
            <person name="Martin F.M."/>
        </authorList>
    </citation>
    <scope>NUCLEOTIDE SEQUENCE</scope>
    <source>
        <strain evidence="1">UH-Tt-Lm1</strain>
    </source>
</reference>
<evidence type="ECO:0000313" key="2">
    <source>
        <dbReference type="Proteomes" id="UP000736335"/>
    </source>
</evidence>